<protein>
    <submittedName>
        <fullName evidence="1">Uncharacterized protein</fullName>
    </submittedName>
</protein>
<dbReference type="CDD" id="cd22971">
    <property type="entry name" value="DD_RIIAD1"/>
    <property type="match status" value="1"/>
</dbReference>
<gene>
    <name evidence="1" type="ORF">WH47_10778</name>
</gene>
<dbReference type="AlphaFoldDB" id="A0A0L7RDB3"/>
<proteinExistence type="predicted"/>
<sequence>MDEFPKNCHAFHPKDPPYGTLNYDIGALNKYQKIRLNLRRTTERNENELYLKLHPEIKGLISVLLRYVLLHRQPSTDPRETIGEFFDRPRREIVVDLLEYFLHGEEAFESENVLLRI</sequence>
<name>A0A0L7RDB3_9HYME</name>
<accession>A0A0L7RDB3</accession>
<organism evidence="1 2">
    <name type="scientific">Habropoda laboriosa</name>
    <dbReference type="NCBI Taxonomy" id="597456"/>
    <lineage>
        <taxon>Eukaryota</taxon>
        <taxon>Metazoa</taxon>
        <taxon>Ecdysozoa</taxon>
        <taxon>Arthropoda</taxon>
        <taxon>Hexapoda</taxon>
        <taxon>Insecta</taxon>
        <taxon>Pterygota</taxon>
        <taxon>Neoptera</taxon>
        <taxon>Endopterygota</taxon>
        <taxon>Hymenoptera</taxon>
        <taxon>Apocrita</taxon>
        <taxon>Aculeata</taxon>
        <taxon>Apoidea</taxon>
        <taxon>Anthophila</taxon>
        <taxon>Apidae</taxon>
        <taxon>Habropoda</taxon>
    </lineage>
</organism>
<dbReference type="Proteomes" id="UP000053825">
    <property type="component" value="Unassembled WGS sequence"/>
</dbReference>
<dbReference type="InterPro" id="IPR059162">
    <property type="entry name" value="RIIAD1"/>
</dbReference>
<reference evidence="1 2" key="1">
    <citation type="submission" date="2015-07" db="EMBL/GenBank/DDBJ databases">
        <title>The genome of Habropoda laboriosa.</title>
        <authorList>
            <person name="Pan H."/>
            <person name="Kapheim K."/>
        </authorList>
    </citation>
    <scope>NUCLEOTIDE SEQUENCE [LARGE SCALE GENOMIC DNA]</scope>
    <source>
        <strain evidence="1">0110345459</strain>
    </source>
</reference>
<keyword evidence="2" id="KW-1185">Reference proteome</keyword>
<evidence type="ECO:0000313" key="2">
    <source>
        <dbReference type="Proteomes" id="UP000053825"/>
    </source>
</evidence>
<dbReference type="EMBL" id="KQ414614">
    <property type="protein sequence ID" value="KOC68790.1"/>
    <property type="molecule type" value="Genomic_DNA"/>
</dbReference>
<evidence type="ECO:0000313" key="1">
    <source>
        <dbReference type="EMBL" id="KOC68790.1"/>
    </source>
</evidence>